<comment type="caution">
    <text evidence="1">The sequence shown here is derived from an EMBL/GenBank/DDBJ whole genome shotgun (WGS) entry which is preliminary data.</text>
</comment>
<protein>
    <submittedName>
        <fullName evidence="1">Putative ATP synthase subunit f, mitochondrial</fullName>
    </submittedName>
</protein>
<dbReference type="Proteomes" id="UP000478052">
    <property type="component" value="Unassembled WGS sequence"/>
</dbReference>
<proteinExistence type="predicted"/>
<reference evidence="1 2" key="1">
    <citation type="submission" date="2019-08" db="EMBL/GenBank/DDBJ databases">
        <title>Whole genome of Aphis craccivora.</title>
        <authorList>
            <person name="Voronova N.V."/>
            <person name="Shulinski R.S."/>
            <person name="Bandarenka Y.V."/>
            <person name="Zhorov D.G."/>
            <person name="Warner D."/>
        </authorList>
    </citation>
    <scope>NUCLEOTIDE SEQUENCE [LARGE SCALE GENOMIC DNA]</scope>
    <source>
        <strain evidence="1">180601</strain>
        <tissue evidence="1">Whole Body</tissue>
    </source>
</reference>
<gene>
    <name evidence="1" type="ORF">FWK35_00015488</name>
</gene>
<sequence length="69" mass="8183">MFRVRSFEKLKIQIIPNNKKDTIDIHIHSIQTIYSYIKTAVKHLQDRPAGSYKINIIDDYPAEFNLKIH</sequence>
<evidence type="ECO:0000313" key="1">
    <source>
        <dbReference type="EMBL" id="KAF0763499.1"/>
    </source>
</evidence>
<evidence type="ECO:0000313" key="2">
    <source>
        <dbReference type="Proteomes" id="UP000478052"/>
    </source>
</evidence>
<dbReference type="EMBL" id="VUJU01001868">
    <property type="protein sequence ID" value="KAF0763499.1"/>
    <property type="molecule type" value="Genomic_DNA"/>
</dbReference>
<dbReference type="AlphaFoldDB" id="A0A6G0YZ89"/>
<organism evidence="1 2">
    <name type="scientific">Aphis craccivora</name>
    <name type="common">Cowpea aphid</name>
    <dbReference type="NCBI Taxonomy" id="307492"/>
    <lineage>
        <taxon>Eukaryota</taxon>
        <taxon>Metazoa</taxon>
        <taxon>Ecdysozoa</taxon>
        <taxon>Arthropoda</taxon>
        <taxon>Hexapoda</taxon>
        <taxon>Insecta</taxon>
        <taxon>Pterygota</taxon>
        <taxon>Neoptera</taxon>
        <taxon>Paraneoptera</taxon>
        <taxon>Hemiptera</taxon>
        <taxon>Sternorrhyncha</taxon>
        <taxon>Aphidomorpha</taxon>
        <taxon>Aphidoidea</taxon>
        <taxon>Aphididae</taxon>
        <taxon>Aphidini</taxon>
        <taxon>Aphis</taxon>
        <taxon>Aphis</taxon>
    </lineage>
</organism>
<name>A0A6G0YZ89_APHCR</name>
<keyword evidence="2" id="KW-1185">Reference proteome</keyword>
<accession>A0A6G0YZ89</accession>